<name>C9YXU7_STRSW</name>
<dbReference type="Pfam" id="PF19384">
    <property type="entry name" value="DUF5959"/>
    <property type="match status" value="1"/>
</dbReference>
<dbReference type="KEGG" id="scb:SCAB_37931"/>
<evidence type="ECO:0000313" key="2">
    <source>
        <dbReference type="Proteomes" id="UP000001444"/>
    </source>
</evidence>
<proteinExistence type="predicted"/>
<organism evidence="1 2">
    <name type="scientific">Streptomyces scabiei (strain 87.22)</name>
    <dbReference type="NCBI Taxonomy" id="680198"/>
    <lineage>
        <taxon>Bacteria</taxon>
        <taxon>Bacillati</taxon>
        <taxon>Actinomycetota</taxon>
        <taxon>Actinomycetes</taxon>
        <taxon>Kitasatosporales</taxon>
        <taxon>Streptomycetaceae</taxon>
        <taxon>Streptomyces</taxon>
    </lineage>
</organism>
<dbReference type="HOGENOM" id="CLU_142296_0_0_11"/>
<accession>C9YXU7</accession>
<keyword evidence="2" id="KW-1185">Reference proteome</keyword>
<dbReference type="EMBL" id="FN554889">
    <property type="protein sequence ID" value="CBG70876.1"/>
    <property type="molecule type" value="Genomic_DNA"/>
</dbReference>
<dbReference type="Proteomes" id="UP000001444">
    <property type="component" value="Chromosome"/>
</dbReference>
<sequence length="145" mass="16175">MELMRLADDENSVVVRVVGPDAGCPPRDGCLDVEITVTSAFANGHLKEVYLLPEDLEDWADALDLLAEGRPVVWMDDGRNPEVRIAPAGPYHSRGRDLEAVEVTVRDPVVSLTSVRVLVRLPDDWVQAQRLRLDRVRKAWPFPPG</sequence>
<reference evidence="1 2" key="1">
    <citation type="journal article" date="2010" name="Mol. Plant Microbe Interact.">
        <title>Streptomyces scabies 87-22 contains a coronafacic acid-like biosynthetic cluster that contributes to plant-microbe interactions.</title>
        <authorList>
            <person name="Bignell D.R."/>
            <person name="Seipke R.F."/>
            <person name="Huguet-Tapia J.C."/>
            <person name="Chambers A.H."/>
            <person name="Parry R.J."/>
            <person name="Loria R."/>
        </authorList>
    </citation>
    <scope>NUCLEOTIDE SEQUENCE [LARGE SCALE GENOMIC DNA]</scope>
    <source>
        <strain evidence="1 2">87.22</strain>
    </source>
</reference>
<dbReference type="InterPro" id="IPR046003">
    <property type="entry name" value="DUF5959"/>
</dbReference>
<evidence type="ECO:0000313" key="1">
    <source>
        <dbReference type="EMBL" id="CBG70876.1"/>
    </source>
</evidence>
<dbReference type="AlphaFoldDB" id="C9YXU7"/>
<protein>
    <submittedName>
        <fullName evidence="1">Uncharacterized protein</fullName>
    </submittedName>
</protein>
<gene>
    <name evidence="1" type="ordered locus">SCAB_37931</name>
</gene>